<accession>A0A9P5ZDF3</accession>
<keyword evidence="3" id="KW-1185">Reference proteome</keyword>
<feature type="region of interest" description="Disordered" evidence="1">
    <location>
        <begin position="1"/>
        <end position="57"/>
    </location>
</feature>
<feature type="compositionally biased region" description="Basic residues" evidence="1">
    <location>
        <begin position="24"/>
        <end position="38"/>
    </location>
</feature>
<evidence type="ECO:0000256" key="1">
    <source>
        <dbReference type="SAM" id="MobiDB-lite"/>
    </source>
</evidence>
<protein>
    <submittedName>
        <fullName evidence="2">Uncharacterized protein</fullName>
    </submittedName>
</protein>
<feature type="compositionally biased region" description="Polar residues" evidence="1">
    <location>
        <begin position="1"/>
        <end position="23"/>
    </location>
</feature>
<name>A0A9P5ZDF3_9AGAR</name>
<proteinExistence type="predicted"/>
<evidence type="ECO:0000313" key="2">
    <source>
        <dbReference type="EMBL" id="KAF9484925.1"/>
    </source>
</evidence>
<gene>
    <name evidence="2" type="ORF">BDN70DRAFT_890559</name>
</gene>
<organism evidence="2 3">
    <name type="scientific">Pholiota conissans</name>
    <dbReference type="NCBI Taxonomy" id="109636"/>
    <lineage>
        <taxon>Eukaryota</taxon>
        <taxon>Fungi</taxon>
        <taxon>Dikarya</taxon>
        <taxon>Basidiomycota</taxon>
        <taxon>Agaricomycotina</taxon>
        <taxon>Agaricomycetes</taxon>
        <taxon>Agaricomycetidae</taxon>
        <taxon>Agaricales</taxon>
        <taxon>Agaricineae</taxon>
        <taxon>Strophariaceae</taxon>
        <taxon>Pholiota</taxon>
    </lineage>
</organism>
<reference evidence="2" key="1">
    <citation type="submission" date="2020-11" db="EMBL/GenBank/DDBJ databases">
        <authorList>
            <consortium name="DOE Joint Genome Institute"/>
            <person name="Ahrendt S."/>
            <person name="Riley R."/>
            <person name="Andreopoulos W."/>
            <person name="Labutti K."/>
            <person name="Pangilinan J."/>
            <person name="Ruiz-Duenas F.J."/>
            <person name="Barrasa J.M."/>
            <person name="Sanchez-Garcia M."/>
            <person name="Camarero S."/>
            <person name="Miyauchi S."/>
            <person name="Serrano A."/>
            <person name="Linde D."/>
            <person name="Babiker R."/>
            <person name="Drula E."/>
            <person name="Ayuso-Fernandez I."/>
            <person name="Pacheco R."/>
            <person name="Padilla G."/>
            <person name="Ferreira P."/>
            <person name="Barriuso J."/>
            <person name="Kellner H."/>
            <person name="Castanera R."/>
            <person name="Alfaro M."/>
            <person name="Ramirez L."/>
            <person name="Pisabarro A.G."/>
            <person name="Kuo A."/>
            <person name="Tritt A."/>
            <person name="Lipzen A."/>
            <person name="He G."/>
            <person name="Yan M."/>
            <person name="Ng V."/>
            <person name="Cullen D."/>
            <person name="Martin F."/>
            <person name="Rosso M.-N."/>
            <person name="Henrissat B."/>
            <person name="Hibbett D."/>
            <person name="Martinez A.T."/>
            <person name="Grigoriev I.V."/>
        </authorList>
    </citation>
    <scope>NUCLEOTIDE SEQUENCE</scope>
    <source>
        <strain evidence="2">CIRM-BRFM 674</strain>
    </source>
</reference>
<evidence type="ECO:0000313" key="3">
    <source>
        <dbReference type="Proteomes" id="UP000807469"/>
    </source>
</evidence>
<sequence>MSAPSTDAQHQPTRHPNPTNAQRMRSHRHHKRGRAKRTHTAEKNDRSAPGGEGVNHAAHRGSSLLILQPFPLLSLPPPPKPPNNTWIWTGHVRTTRHATHSRAIYTSAHPSAPCPLSIPSLSSSSSNNQLAPNIPFHLPTQTPHHTHTRNTQKMMFQAFHYYFTLKIPPRWKLIHGCLRMSTVRLLLHRDEGFVPRWWRERQRLRAADRRRVELVYCWVAARRGRVV</sequence>
<dbReference type="EMBL" id="MU155139">
    <property type="protein sequence ID" value="KAF9484925.1"/>
    <property type="molecule type" value="Genomic_DNA"/>
</dbReference>
<dbReference type="OrthoDB" id="10630761at2759"/>
<comment type="caution">
    <text evidence="2">The sequence shown here is derived from an EMBL/GenBank/DDBJ whole genome shotgun (WGS) entry which is preliminary data.</text>
</comment>
<dbReference type="Proteomes" id="UP000807469">
    <property type="component" value="Unassembled WGS sequence"/>
</dbReference>
<dbReference type="AlphaFoldDB" id="A0A9P5ZDF3"/>